<evidence type="ECO:0000313" key="1">
    <source>
        <dbReference type="EMBL" id="WLJ25639.1"/>
    </source>
</evidence>
<proteinExistence type="predicted"/>
<name>A0AA49X422_9VIRU</name>
<organism evidence="1">
    <name type="scientific">Corynebacterium phage HS03</name>
    <dbReference type="NCBI Taxonomy" id="3056390"/>
    <lineage>
        <taxon>Viruses</taxon>
    </lineage>
</organism>
<dbReference type="EMBL" id="OQ890313">
    <property type="protein sequence ID" value="WLJ25639.1"/>
    <property type="molecule type" value="Genomic_DNA"/>
</dbReference>
<accession>A0AA49X422</accession>
<sequence>MSIAFFDGCLYHRQCSDCIGIQHHIALSRCHPLMAAFVHPKAKF</sequence>
<reference evidence="1" key="1">
    <citation type="submission" date="2023-04" db="EMBL/GenBank/DDBJ databases">
        <title>The human skin virome in hidradenitis suppurativa patients.</title>
        <authorList>
            <person name="Jansen D."/>
        </authorList>
    </citation>
    <scope>NUCLEOTIDE SEQUENCE</scope>
    <source>
        <strain evidence="1">VC1_JansenPhageC</strain>
    </source>
</reference>
<protein>
    <submittedName>
        <fullName evidence="1">Uncharacterized protein</fullName>
    </submittedName>
</protein>